<keyword evidence="3" id="KW-1185">Reference proteome</keyword>
<dbReference type="PROSITE" id="PS51257">
    <property type="entry name" value="PROKAR_LIPOPROTEIN"/>
    <property type="match status" value="1"/>
</dbReference>
<gene>
    <name evidence="2" type="ORF">SAMN04487945_2865</name>
</gene>
<dbReference type="EMBL" id="FOJA01000001">
    <property type="protein sequence ID" value="SEW29813.1"/>
    <property type="molecule type" value="Genomic_DNA"/>
</dbReference>
<reference evidence="2 3" key="1">
    <citation type="submission" date="2016-10" db="EMBL/GenBank/DDBJ databases">
        <authorList>
            <person name="de Groot N.N."/>
        </authorList>
    </citation>
    <scope>NUCLEOTIDE SEQUENCE [LARGE SCALE GENOMIC DNA]</scope>
    <source>
        <strain evidence="2 3">CGMCC 1.5337</strain>
    </source>
</reference>
<feature type="region of interest" description="Disordered" evidence="1">
    <location>
        <begin position="23"/>
        <end position="51"/>
    </location>
</feature>
<accession>A0A1I0QR64</accession>
<organism evidence="2 3">
    <name type="scientific">Halobacterium jilantaiense</name>
    <dbReference type="NCBI Taxonomy" id="355548"/>
    <lineage>
        <taxon>Archaea</taxon>
        <taxon>Methanobacteriati</taxon>
        <taxon>Methanobacteriota</taxon>
        <taxon>Stenosarchaea group</taxon>
        <taxon>Halobacteria</taxon>
        <taxon>Halobacteriales</taxon>
        <taxon>Halobacteriaceae</taxon>
        <taxon>Halobacterium</taxon>
    </lineage>
</organism>
<protein>
    <recommendedName>
        <fullName evidence="4">Lipoprotein</fullName>
    </recommendedName>
</protein>
<feature type="compositionally biased region" description="Low complexity" evidence="1">
    <location>
        <begin position="23"/>
        <end position="47"/>
    </location>
</feature>
<dbReference type="OrthoDB" id="271890at2157"/>
<dbReference type="Proteomes" id="UP000198518">
    <property type="component" value="Unassembled WGS sequence"/>
</dbReference>
<evidence type="ECO:0000256" key="1">
    <source>
        <dbReference type="SAM" id="MobiDB-lite"/>
    </source>
</evidence>
<evidence type="ECO:0000313" key="2">
    <source>
        <dbReference type="EMBL" id="SEW29813.1"/>
    </source>
</evidence>
<dbReference type="RefSeq" id="WP_089670140.1">
    <property type="nucleotide sequence ID" value="NZ_FOJA01000001.1"/>
</dbReference>
<proteinExistence type="predicted"/>
<name>A0A1I0QR64_9EURY</name>
<dbReference type="AlphaFoldDB" id="A0A1I0QR64"/>
<sequence>MRRLLLTVAVAALLVTAGCSGADGPATTATTDATEPTATPATTTVGPPEYPAGVSADGIENVSALVDAHRAHVVEHGAVLDSVTDTSGTVGNRSVAVEASETAVLSPNATYFSWTLDGSRTVNGTSETTLDESFWANDSVLVSRVATTGNVTIRTRNRTGISDDVVVNAGVKDRVLEAALSNANYTVSGTEYVDGRWRTTLESVNDTYSGQRPLVEFDATIVVASSGRVLSMERGWVRETERSRSRHRDEFTWSPTEPVERADWVPANASADT</sequence>
<feature type="region of interest" description="Disordered" evidence="1">
    <location>
        <begin position="244"/>
        <end position="273"/>
    </location>
</feature>
<evidence type="ECO:0008006" key="4">
    <source>
        <dbReference type="Google" id="ProtNLM"/>
    </source>
</evidence>
<evidence type="ECO:0000313" key="3">
    <source>
        <dbReference type="Proteomes" id="UP000198518"/>
    </source>
</evidence>